<gene>
    <name evidence="1" type="ORF">DW813_12115</name>
</gene>
<sequence length="154" mass="17878">MIELNSKIKNALIKIDFIKRYEELSNKFNAERIPSSNRLVYIDGEEVMETIQALGYSPLFDAKEKLYKIKEEQIGKITLGVHIILQDGMVDLVWVVRENGELLLGAPWGTYSRRLIDSSYRIKKPIIGTYEDLEEILKITFKMYEDFKNVLTGN</sequence>
<proteinExistence type="predicted"/>
<name>A0A396AGG2_9FIRM</name>
<comment type="caution">
    <text evidence="1">The sequence shown here is derived from an EMBL/GenBank/DDBJ whole genome shotgun (WGS) entry which is preliminary data.</text>
</comment>
<reference evidence="1 2" key="1">
    <citation type="submission" date="2018-08" db="EMBL/GenBank/DDBJ databases">
        <title>A genome reference for cultivated species of the human gut microbiota.</title>
        <authorList>
            <person name="Zou Y."/>
            <person name="Xue W."/>
            <person name="Luo G."/>
        </authorList>
    </citation>
    <scope>NUCLEOTIDE SEQUENCE [LARGE SCALE GENOMIC DNA]</scope>
    <source>
        <strain evidence="1 2">AM32-8LB</strain>
    </source>
</reference>
<organism evidence="1 2">
    <name type="scientific">Roseburia inulinivorans</name>
    <dbReference type="NCBI Taxonomy" id="360807"/>
    <lineage>
        <taxon>Bacteria</taxon>
        <taxon>Bacillati</taxon>
        <taxon>Bacillota</taxon>
        <taxon>Clostridia</taxon>
        <taxon>Lachnospirales</taxon>
        <taxon>Lachnospiraceae</taxon>
        <taxon>Roseburia</taxon>
    </lineage>
</organism>
<dbReference type="Proteomes" id="UP000266391">
    <property type="component" value="Unassembled WGS sequence"/>
</dbReference>
<dbReference type="EMBL" id="QSIQ01000020">
    <property type="protein sequence ID" value="RHD01800.1"/>
    <property type="molecule type" value="Genomic_DNA"/>
</dbReference>
<dbReference type="RefSeq" id="WP_118093315.1">
    <property type="nucleotide sequence ID" value="NZ_QSIQ01000020.1"/>
</dbReference>
<dbReference type="AlphaFoldDB" id="A0A396AGG2"/>
<evidence type="ECO:0000313" key="2">
    <source>
        <dbReference type="Proteomes" id="UP000266391"/>
    </source>
</evidence>
<accession>A0A396AGG2</accession>
<protein>
    <submittedName>
        <fullName evidence="1">Uncharacterized protein</fullName>
    </submittedName>
</protein>
<evidence type="ECO:0000313" key="1">
    <source>
        <dbReference type="EMBL" id="RHD01800.1"/>
    </source>
</evidence>